<dbReference type="Proteomes" id="UP000199230">
    <property type="component" value="Unassembled WGS sequence"/>
</dbReference>
<gene>
    <name evidence="1" type="ORF">SAMN05192546_110108</name>
</gene>
<dbReference type="Pfam" id="PF09826">
    <property type="entry name" value="Beta_propel"/>
    <property type="match status" value="1"/>
</dbReference>
<accession>A0A1H3QTB5</accession>
<protein>
    <submittedName>
        <fullName evidence="1">Secreted protein containing C-terminal beta-propeller domain</fullName>
    </submittedName>
</protein>
<evidence type="ECO:0000313" key="1">
    <source>
        <dbReference type="EMBL" id="SDZ16646.1"/>
    </source>
</evidence>
<name>A0A1H3QTB5_9FIRM</name>
<proteinExistence type="predicted"/>
<keyword evidence="2" id="KW-1185">Reference proteome</keyword>
<dbReference type="RefSeq" id="WP_176968415.1">
    <property type="nucleotide sequence ID" value="NZ_FNPV01000010.1"/>
</dbReference>
<dbReference type="AlphaFoldDB" id="A0A1H3QTB5"/>
<evidence type="ECO:0000313" key="2">
    <source>
        <dbReference type="Proteomes" id="UP000199230"/>
    </source>
</evidence>
<organism evidence="1 2">
    <name type="scientific">Tindallia californiensis</name>
    <dbReference type="NCBI Taxonomy" id="159292"/>
    <lineage>
        <taxon>Bacteria</taxon>
        <taxon>Bacillati</taxon>
        <taxon>Bacillota</taxon>
        <taxon>Clostridia</taxon>
        <taxon>Peptostreptococcales</taxon>
        <taxon>Tindalliaceae</taxon>
        <taxon>Tindallia</taxon>
    </lineage>
</organism>
<dbReference type="STRING" id="159292.SAMN05192546_110108"/>
<reference evidence="1 2" key="1">
    <citation type="submission" date="2016-10" db="EMBL/GenBank/DDBJ databases">
        <authorList>
            <person name="de Groot N.N."/>
        </authorList>
    </citation>
    <scope>NUCLEOTIDE SEQUENCE [LARGE SCALE GENOMIC DNA]</scope>
    <source>
        <strain evidence="1 2">APO</strain>
    </source>
</reference>
<dbReference type="InterPro" id="IPR019198">
    <property type="entry name" value="Beta_propeller_containing"/>
</dbReference>
<dbReference type="EMBL" id="FNPV01000010">
    <property type="protein sequence ID" value="SDZ16646.1"/>
    <property type="molecule type" value="Genomic_DNA"/>
</dbReference>
<sequence>MIGNRKKIGLLLFLFLVWLLPHSSIGVEAEEVTGIEKLSGFDELITLLEEQMIHDGYRHVSEPEMIMKDAMEAAPAEESAGSQPAEHSVTNIQVEGVDEGDVVKTDGQYLYRAEANRIVILSVDPDSPMKQTGIIEVEENFRTSEIYLDENQLVVLGTGHPIRPKEDPVLYDSALDQEMSASDVLPQIDERMIYPPPYWNRPTTTSVLVYDVENPAEPRLERKVILEGRLLSSRKIDQELYFVTNRHFDSYWIMQDASEKAETLLKPVFSDSALENGALQQIDFDHIGYFPGAIESNYITVAGLRLDRPNQPVNTDVFLGRGDNLYASRENLYMAMEKWEDGASQTDLFRFALEEGTIAHKATGKVPGRVLNQFSMDEFDQSFRIATTTGQMWRTDEQTSKNHVYVLDMNLEQIGAIEDIAPTERIYSARFMGERAYLVTFREIDPFYVIDLAEPTAPEILGYLKIPGYSDYLHPYDENHILGFGKEVYDVKGNAIPGGFKIGVFDVSNVEEPIEKFKIEIGDTGTDSALLRNHKALLFSKEKDMIAFPITIMKKTADSMENPWQWGQFTFQGAHIYSLDLEEGFQLSASISHLNLIDYMKAGHYWYGSEKNIDRILYVGDTLITTSPYKVQRHHLGSFQLRDEVIIGE</sequence>